<dbReference type="InterPro" id="IPR019734">
    <property type="entry name" value="TPR_rpt"/>
</dbReference>
<keyword evidence="1" id="KW-0802">TPR repeat</keyword>
<sequence>MKHHREEGELHSPKLSEELEDRLRPSRYLGYDRDHLGVALLRREMFEAAASQFKRAVYLNPYESAFKQHLAWCLYKMNRLSDALTEIDAALQQKPADPDSRIIRERILQAQKEGGFGEKTAP</sequence>
<evidence type="ECO:0000256" key="1">
    <source>
        <dbReference type="PROSITE-ProRule" id="PRU00339"/>
    </source>
</evidence>
<evidence type="ECO:0000313" key="2">
    <source>
        <dbReference type="EMBL" id="HFH29611.1"/>
    </source>
</evidence>
<dbReference type="InterPro" id="IPR011990">
    <property type="entry name" value="TPR-like_helical_dom_sf"/>
</dbReference>
<protein>
    <submittedName>
        <fullName evidence="2">Tetratricopeptide repeat protein</fullName>
    </submittedName>
</protein>
<organism evidence="2">
    <name type="scientific">Gracilinema caldarium</name>
    <dbReference type="NCBI Taxonomy" id="215591"/>
    <lineage>
        <taxon>Bacteria</taxon>
        <taxon>Pseudomonadati</taxon>
        <taxon>Spirochaetota</taxon>
        <taxon>Spirochaetia</taxon>
        <taxon>Spirochaetales</taxon>
        <taxon>Breznakiellaceae</taxon>
        <taxon>Gracilinema</taxon>
    </lineage>
</organism>
<comment type="caution">
    <text evidence="2">The sequence shown here is derived from an EMBL/GenBank/DDBJ whole genome shotgun (WGS) entry which is preliminary data.</text>
</comment>
<dbReference type="PROSITE" id="PS50005">
    <property type="entry name" value="TPR"/>
    <property type="match status" value="1"/>
</dbReference>
<gene>
    <name evidence="2" type="ORF">ENS59_08900</name>
</gene>
<dbReference type="AlphaFoldDB" id="A0A7C3E7D7"/>
<accession>A0A7C3E7D7</accession>
<dbReference type="SUPFAM" id="SSF48452">
    <property type="entry name" value="TPR-like"/>
    <property type="match status" value="1"/>
</dbReference>
<feature type="repeat" description="TPR" evidence="1">
    <location>
        <begin position="30"/>
        <end position="63"/>
    </location>
</feature>
<dbReference type="Pfam" id="PF14559">
    <property type="entry name" value="TPR_19"/>
    <property type="match status" value="1"/>
</dbReference>
<name>A0A7C3E7D7_9SPIR</name>
<dbReference type="Gene3D" id="1.25.40.10">
    <property type="entry name" value="Tetratricopeptide repeat domain"/>
    <property type="match status" value="1"/>
</dbReference>
<dbReference type="EMBL" id="DSVL01000272">
    <property type="protein sequence ID" value="HFH29611.1"/>
    <property type="molecule type" value="Genomic_DNA"/>
</dbReference>
<proteinExistence type="predicted"/>
<reference evidence="2" key="1">
    <citation type="journal article" date="2020" name="mSystems">
        <title>Genome- and Community-Level Interaction Insights into Carbon Utilization and Element Cycling Functions of Hydrothermarchaeota in Hydrothermal Sediment.</title>
        <authorList>
            <person name="Zhou Z."/>
            <person name="Liu Y."/>
            <person name="Xu W."/>
            <person name="Pan J."/>
            <person name="Luo Z.H."/>
            <person name="Li M."/>
        </authorList>
    </citation>
    <scope>NUCLEOTIDE SEQUENCE [LARGE SCALE GENOMIC DNA]</scope>
    <source>
        <strain evidence="2">SpSt-503</strain>
    </source>
</reference>